<gene>
    <name evidence="2" type="ORF">SS50377_11719</name>
</gene>
<name>V6LU33_9EUKA</name>
<reference evidence="2" key="1">
    <citation type="journal article" date="2014" name="PLoS Genet.">
        <title>The Genome of Spironucleus salmonicida Highlights a Fish Pathogen Adapted to Fluctuating Environments.</title>
        <authorList>
            <person name="Xu F."/>
            <person name="Jerlstrom-Hultqvist J."/>
            <person name="Einarsson E."/>
            <person name="Astvaldsson A."/>
            <person name="Svard S.G."/>
            <person name="Andersson J.O."/>
        </authorList>
    </citation>
    <scope>NUCLEOTIDE SEQUENCE</scope>
</reference>
<organism evidence="2">
    <name type="scientific">Spironucleus salmonicida</name>
    <dbReference type="NCBI Taxonomy" id="348837"/>
    <lineage>
        <taxon>Eukaryota</taxon>
        <taxon>Metamonada</taxon>
        <taxon>Diplomonadida</taxon>
        <taxon>Hexamitidae</taxon>
        <taxon>Hexamitinae</taxon>
        <taxon>Spironucleus</taxon>
    </lineage>
</organism>
<protein>
    <recommendedName>
        <fullName evidence="3">Transmembrane protein</fullName>
    </recommendedName>
</protein>
<evidence type="ECO:0000313" key="2">
    <source>
        <dbReference type="EMBL" id="EST48120.1"/>
    </source>
</evidence>
<dbReference type="AlphaFoldDB" id="V6LU33"/>
<accession>V6LU33</accession>
<evidence type="ECO:0008006" key="3">
    <source>
        <dbReference type="Google" id="ProtNLM"/>
    </source>
</evidence>
<keyword evidence="1" id="KW-0812">Transmembrane</keyword>
<dbReference type="EMBL" id="KI546002">
    <property type="protein sequence ID" value="EST48120.1"/>
    <property type="molecule type" value="Genomic_DNA"/>
</dbReference>
<keyword evidence="1" id="KW-0472">Membrane</keyword>
<evidence type="ECO:0000256" key="1">
    <source>
        <dbReference type="SAM" id="Phobius"/>
    </source>
</evidence>
<keyword evidence="1" id="KW-1133">Transmembrane helix</keyword>
<feature type="transmembrane region" description="Helical" evidence="1">
    <location>
        <begin position="136"/>
        <end position="157"/>
    </location>
</feature>
<sequence>MNTLHYYRDHQQILEKIHGDIEGMFSKTFGERHLLQNMANILKYNPSRSLCIPSNCAKLWHSHPKFYQIGSRQPINLSLKYLNVQVKYPTLPIFFFVYQIHQTFFYNSTHQKQQPKPTRKDSLQDLQFYYLETMHIFLHLVLSTLQIMSITLLAVVLHPKVELAKRIEYQYLKMLEQVQKISQLGRMLQTSTIKFVAAIQ</sequence>
<proteinExistence type="predicted"/>